<reference evidence="9 12" key="2">
    <citation type="submission" date="2018-10" db="EMBL/GenBank/DDBJ databases">
        <title>Sequencing the genomes of 1000 actinobacteria strains.</title>
        <authorList>
            <person name="Klenk H.-P."/>
        </authorList>
    </citation>
    <scope>NUCLEOTIDE SEQUENCE [LARGE SCALE GENOMIC DNA]</scope>
    <source>
        <strain evidence="9 12">DSM 45119</strain>
    </source>
</reference>
<name>A0A1I5E6S0_9PSEU</name>
<evidence type="ECO:0000313" key="11">
    <source>
        <dbReference type="Proteomes" id="UP000199398"/>
    </source>
</evidence>
<protein>
    <submittedName>
        <fullName evidence="9">Potassium uptake TrkH family protein</fullName>
    </submittedName>
    <submittedName>
        <fullName evidence="10">Potassium uptake protein, TrkH family</fullName>
    </submittedName>
</protein>
<dbReference type="GO" id="GO:0005886">
    <property type="term" value="C:plasma membrane"/>
    <property type="evidence" value="ECO:0007669"/>
    <property type="project" value="UniProtKB-SubCell"/>
</dbReference>
<evidence type="ECO:0000256" key="8">
    <source>
        <dbReference type="SAM" id="Phobius"/>
    </source>
</evidence>
<proteinExistence type="predicted"/>
<feature type="transmembrane region" description="Helical" evidence="8">
    <location>
        <begin position="358"/>
        <end position="379"/>
    </location>
</feature>
<feature type="transmembrane region" description="Helical" evidence="8">
    <location>
        <begin position="20"/>
        <end position="39"/>
    </location>
</feature>
<feature type="transmembrane region" description="Helical" evidence="8">
    <location>
        <begin position="137"/>
        <end position="157"/>
    </location>
</feature>
<keyword evidence="6" id="KW-0406">Ion transport</keyword>
<gene>
    <name evidence="9" type="ORF">ATL45_5069</name>
    <name evidence="10" type="ORF">SAMN05421805_10936</name>
</gene>
<organism evidence="10 11">
    <name type="scientific">Saccharopolyspora antimicrobica</name>
    <dbReference type="NCBI Taxonomy" id="455193"/>
    <lineage>
        <taxon>Bacteria</taxon>
        <taxon>Bacillati</taxon>
        <taxon>Actinomycetota</taxon>
        <taxon>Actinomycetes</taxon>
        <taxon>Pseudonocardiales</taxon>
        <taxon>Pseudonocardiaceae</taxon>
        <taxon>Saccharopolyspora</taxon>
    </lineage>
</organism>
<evidence type="ECO:0000256" key="2">
    <source>
        <dbReference type="ARBA" id="ARBA00022448"/>
    </source>
</evidence>
<feature type="transmembrane region" description="Helical" evidence="8">
    <location>
        <begin position="197"/>
        <end position="219"/>
    </location>
</feature>
<evidence type="ECO:0000256" key="1">
    <source>
        <dbReference type="ARBA" id="ARBA00004651"/>
    </source>
</evidence>
<dbReference type="GO" id="GO:0008324">
    <property type="term" value="F:monoatomic cation transmembrane transporter activity"/>
    <property type="evidence" value="ECO:0007669"/>
    <property type="project" value="InterPro"/>
</dbReference>
<keyword evidence="5 8" id="KW-1133">Transmembrane helix</keyword>
<dbReference type="Proteomes" id="UP000199398">
    <property type="component" value="Unassembled WGS sequence"/>
</dbReference>
<reference evidence="10 11" key="1">
    <citation type="submission" date="2016-10" db="EMBL/GenBank/DDBJ databases">
        <authorList>
            <person name="de Groot N.N."/>
        </authorList>
    </citation>
    <scope>NUCLEOTIDE SEQUENCE [LARGE SCALE GENOMIC DNA]</scope>
    <source>
        <strain evidence="10 11">CPCC 201259</strain>
    </source>
</reference>
<dbReference type="InterPro" id="IPR003445">
    <property type="entry name" value="Cat_transpt"/>
</dbReference>
<dbReference type="GO" id="GO:0030001">
    <property type="term" value="P:metal ion transport"/>
    <property type="evidence" value="ECO:0007669"/>
    <property type="project" value="UniProtKB-ARBA"/>
</dbReference>
<evidence type="ECO:0000256" key="5">
    <source>
        <dbReference type="ARBA" id="ARBA00022989"/>
    </source>
</evidence>
<accession>A0A1I5E6S0</accession>
<sequence>MNVLQGSGRRLAAVRRQPAVSVVLGFAGLVAIGTLLLSMPFATESGESTGLIVALFTATSAACVTGLIVVDTPTYWSTAGEVVILVLIQLGGLGIMTLASLLSLLVFRRFGLRMRLTAQAETKTLGLGDVRRVVGRILLLSLLFELVVAVALTARLVTGYGLGFGRAVYEGVFHAVSAFNNAGFALRTDNLMGFVTDAWFCLPIALAVIAGGLGFPVWLELFSRLRQPRRWTLHTKITVWVTVVLLIGGSVVVTAAEWTNPGTLGPLSWPGKLLAGFFAATMTRTAGFNNLDIAEMHSGTLLVHDVLMFIGGGSAGTAGGIKITTFALLAFVILAEIRGEPTVHVMGRRLPEGVQRQALTIVLIAVGVVVLSVLLLQVITPFGLDAVLFEVVSAFATVGLSTGITAQIPALGQILLVVLMFIGRLGPITLASALALRERGRRYELPEERPIVG</sequence>
<feature type="transmembrane region" description="Helical" evidence="8">
    <location>
        <begin position="414"/>
        <end position="436"/>
    </location>
</feature>
<dbReference type="STRING" id="455193.SAMN05421805_10936"/>
<keyword evidence="2" id="KW-0813">Transport</keyword>
<feature type="transmembrane region" description="Helical" evidence="8">
    <location>
        <begin position="306"/>
        <end position="337"/>
    </location>
</feature>
<evidence type="ECO:0000256" key="7">
    <source>
        <dbReference type="ARBA" id="ARBA00023136"/>
    </source>
</evidence>
<dbReference type="Pfam" id="PF02386">
    <property type="entry name" value="TrkH"/>
    <property type="match status" value="1"/>
</dbReference>
<keyword evidence="4 8" id="KW-0812">Transmembrane</keyword>
<evidence type="ECO:0000313" key="12">
    <source>
        <dbReference type="Proteomes" id="UP000270697"/>
    </source>
</evidence>
<feature type="transmembrane region" description="Helical" evidence="8">
    <location>
        <begin position="239"/>
        <end position="259"/>
    </location>
</feature>
<evidence type="ECO:0000313" key="10">
    <source>
        <dbReference type="EMBL" id="SFO07147.1"/>
    </source>
</evidence>
<evidence type="ECO:0000256" key="4">
    <source>
        <dbReference type="ARBA" id="ARBA00022692"/>
    </source>
</evidence>
<dbReference type="Proteomes" id="UP000270697">
    <property type="component" value="Unassembled WGS sequence"/>
</dbReference>
<keyword evidence="7 8" id="KW-0472">Membrane</keyword>
<dbReference type="AlphaFoldDB" id="A0A1I5E6S0"/>
<dbReference type="EMBL" id="FOUP01000009">
    <property type="protein sequence ID" value="SFO07147.1"/>
    <property type="molecule type" value="Genomic_DNA"/>
</dbReference>
<comment type="subcellular location">
    <subcellularLocation>
        <location evidence="1">Cell membrane</location>
        <topology evidence="1">Multi-pass membrane protein</topology>
    </subcellularLocation>
</comment>
<dbReference type="RefSeq" id="WP_246025523.1">
    <property type="nucleotide sequence ID" value="NZ_FOUP01000009.1"/>
</dbReference>
<evidence type="ECO:0000256" key="3">
    <source>
        <dbReference type="ARBA" id="ARBA00022475"/>
    </source>
</evidence>
<feature type="transmembrane region" description="Helical" evidence="8">
    <location>
        <begin position="82"/>
        <end position="107"/>
    </location>
</feature>
<keyword evidence="12" id="KW-1185">Reference proteome</keyword>
<feature type="transmembrane region" description="Helical" evidence="8">
    <location>
        <begin position="51"/>
        <end position="70"/>
    </location>
</feature>
<evidence type="ECO:0000313" key="9">
    <source>
        <dbReference type="EMBL" id="RKT86691.1"/>
    </source>
</evidence>
<keyword evidence="3" id="KW-1003">Cell membrane</keyword>
<dbReference type="EMBL" id="RBXX01000002">
    <property type="protein sequence ID" value="RKT86691.1"/>
    <property type="molecule type" value="Genomic_DNA"/>
</dbReference>
<dbReference type="PANTHER" id="PTHR32024">
    <property type="entry name" value="TRK SYSTEM POTASSIUM UPTAKE PROTEIN TRKG-RELATED"/>
    <property type="match status" value="1"/>
</dbReference>
<dbReference type="PANTHER" id="PTHR32024:SF1">
    <property type="entry name" value="KTR SYSTEM POTASSIUM UPTAKE PROTEIN B"/>
    <property type="match status" value="1"/>
</dbReference>
<evidence type="ECO:0000256" key="6">
    <source>
        <dbReference type="ARBA" id="ARBA00023065"/>
    </source>
</evidence>